<evidence type="ECO:0000313" key="2">
    <source>
        <dbReference type="EMBL" id="KAJ7644994.1"/>
    </source>
</evidence>
<evidence type="ECO:0000313" key="3">
    <source>
        <dbReference type="Proteomes" id="UP001221142"/>
    </source>
</evidence>
<dbReference type="EMBL" id="JARKIF010000003">
    <property type="protein sequence ID" value="KAJ7644994.1"/>
    <property type="molecule type" value="Genomic_DNA"/>
</dbReference>
<protein>
    <submittedName>
        <fullName evidence="2">Uncharacterized protein</fullName>
    </submittedName>
</protein>
<keyword evidence="1" id="KW-1133">Transmembrane helix</keyword>
<gene>
    <name evidence="2" type="ORF">FB45DRAFT_862232</name>
</gene>
<reference evidence="2" key="1">
    <citation type="submission" date="2023-03" db="EMBL/GenBank/DDBJ databases">
        <title>Massive genome expansion in bonnet fungi (Mycena s.s.) driven by repeated elements and novel gene families across ecological guilds.</title>
        <authorList>
            <consortium name="Lawrence Berkeley National Laboratory"/>
            <person name="Harder C.B."/>
            <person name="Miyauchi S."/>
            <person name="Viragh M."/>
            <person name="Kuo A."/>
            <person name="Thoen E."/>
            <person name="Andreopoulos B."/>
            <person name="Lu D."/>
            <person name="Skrede I."/>
            <person name="Drula E."/>
            <person name="Henrissat B."/>
            <person name="Morin E."/>
            <person name="Kohler A."/>
            <person name="Barry K."/>
            <person name="LaButti K."/>
            <person name="Morin E."/>
            <person name="Salamov A."/>
            <person name="Lipzen A."/>
            <person name="Mereny Z."/>
            <person name="Hegedus B."/>
            <person name="Baldrian P."/>
            <person name="Stursova M."/>
            <person name="Weitz H."/>
            <person name="Taylor A."/>
            <person name="Grigoriev I.V."/>
            <person name="Nagy L.G."/>
            <person name="Martin F."/>
            <person name="Kauserud H."/>
        </authorList>
    </citation>
    <scope>NUCLEOTIDE SEQUENCE</scope>
    <source>
        <strain evidence="2">9284</strain>
    </source>
</reference>
<keyword evidence="3" id="KW-1185">Reference proteome</keyword>
<sequence length="258" mass="28050">MPQHSTSTTKIIARLDPALGPWYEINQTFGTPFLGGIANTIKSIISFIKVDVQEDEYQQKPSQIQSAQGVVVVKCQERMSRRHAVTGLLLTFIIESLALSSALLHPQKRSLVLPPQTKRLTVQPPNAPDVIIPSFQVSASHDFSPEGPFRVGFASKAAASAFYGRPRSVDLLQSSREKLARIRPLTSVRVEAEVTGEMMHWTSRGLLTVVDEMPYVRIAVVPGDGCSWTAAASTGKNVAKVHKTGMAAVSFVQGVCRG</sequence>
<dbReference type="Proteomes" id="UP001221142">
    <property type="component" value="Unassembled WGS sequence"/>
</dbReference>
<name>A0AAD7CCK5_9AGAR</name>
<feature type="transmembrane region" description="Helical" evidence="1">
    <location>
        <begin position="84"/>
        <end position="104"/>
    </location>
</feature>
<keyword evidence="1" id="KW-0472">Membrane</keyword>
<proteinExistence type="predicted"/>
<comment type="caution">
    <text evidence="2">The sequence shown here is derived from an EMBL/GenBank/DDBJ whole genome shotgun (WGS) entry which is preliminary data.</text>
</comment>
<organism evidence="2 3">
    <name type="scientific">Roridomyces roridus</name>
    <dbReference type="NCBI Taxonomy" id="1738132"/>
    <lineage>
        <taxon>Eukaryota</taxon>
        <taxon>Fungi</taxon>
        <taxon>Dikarya</taxon>
        <taxon>Basidiomycota</taxon>
        <taxon>Agaricomycotina</taxon>
        <taxon>Agaricomycetes</taxon>
        <taxon>Agaricomycetidae</taxon>
        <taxon>Agaricales</taxon>
        <taxon>Marasmiineae</taxon>
        <taxon>Mycenaceae</taxon>
        <taxon>Roridomyces</taxon>
    </lineage>
</organism>
<dbReference type="AlphaFoldDB" id="A0AAD7CCK5"/>
<accession>A0AAD7CCK5</accession>
<keyword evidence="1" id="KW-0812">Transmembrane</keyword>
<evidence type="ECO:0000256" key="1">
    <source>
        <dbReference type="SAM" id="Phobius"/>
    </source>
</evidence>